<organism evidence="3 4">
    <name type="scientific">Reticulomyxa filosa</name>
    <dbReference type="NCBI Taxonomy" id="46433"/>
    <lineage>
        <taxon>Eukaryota</taxon>
        <taxon>Sar</taxon>
        <taxon>Rhizaria</taxon>
        <taxon>Retaria</taxon>
        <taxon>Foraminifera</taxon>
        <taxon>Monothalamids</taxon>
        <taxon>Reticulomyxidae</taxon>
        <taxon>Reticulomyxa</taxon>
    </lineage>
</organism>
<accession>X6NBK4</accession>
<feature type="compositionally biased region" description="Basic and acidic residues" evidence="1">
    <location>
        <begin position="294"/>
        <end position="308"/>
    </location>
</feature>
<dbReference type="AlphaFoldDB" id="X6NBK4"/>
<evidence type="ECO:0000313" key="3">
    <source>
        <dbReference type="EMBL" id="ETO23278.1"/>
    </source>
</evidence>
<reference evidence="3 4" key="1">
    <citation type="journal article" date="2013" name="Curr. Biol.">
        <title>The Genome of the Foraminiferan Reticulomyxa filosa.</title>
        <authorList>
            <person name="Glockner G."/>
            <person name="Hulsmann N."/>
            <person name="Schleicher M."/>
            <person name="Noegel A.A."/>
            <person name="Eichinger L."/>
            <person name="Gallinger C."/>
            <person name="Pawlowski J."/>
            <person name="Sierra R."/>
            <person name="Euteneuer U."/>
            <person name="Pillet L."/>
            <person name="Moustafa A."/>
            <person name="Platzer M."/>
            <person name="Groth M."/>
            <person name="Szafranski K."/>
            <person name="Schliwa M."/>
        </authorList>
    </citation>
    <scope>NUCLEOTIDE SEQUENCE [LARGE SCALE GENOMIC DNA]</scope>
</reference>
<keyword evidence="4" id="KW-1185">Reference proteome</keyword>
<dbReference type="InterPro" id="IPR008978">
    <property type="entry name" value="HSP20-like_chaperone"/>
</dbReference>
<comment type="caution">
    <text evidence="3">The sequence shown here is derived from an EMBL/GenBank/DDBJ whole genome shotgun (WGS) entry which is preliminary data.</text>
</comment>
<dbReference type="OrthoDB" id="515366at2759"/>
<feature type="region of interest" description="Disordered" evidence="1">
    <location>
        <begin position="270"/>
        <end position="318"/>
    </location>
</feature>
<protein>
    <recommendedName>
        <fullName evidence="2">CS domain-containing protein</fullName>
    </recommendedName>
</protein>
<dbReference type="OMA" id="DTQLWEI"/>
<feature type="compositionally biased region" description="Acidic residues" evidence="1">
    <location>
        <begin position="284"/>
        <end position="293"/>
    </location>
</feature>
<feature type="compositionally biased region" description="Acidic residues" evidence="1">
    <location>
        <begin position="309"/>
        <end position="318"/>
    </location>
</feature>
<evidence type="ECO:0000256" key="1">
    <source>
        <dbReference type="SAM" id="MobiDB-lite"/>
    </source>
</evidence>
<dbReference type="PROSITE" id="PS51203">
    <property type="entry name" value="CS"/>
    <property type="match status" value="1"/>
</dbReference>
<dbReference type="Gene3D" id="2.60.40.790">
    <property type="match status" value="1"/>
</dbReference>
<sequence length="318" mass="36330">MTGINYSKWNKIAEALDSSDEESASNTPHVTKLDRPSSVTIGPTGVTINPSPSNNQSTNANNKSVVKKTIENPTAKQSYNSTVPRQQKDQKATIVKPQNNEIIESKVKTKTLSELKAEVLTVNGGETDEYMWSQTRDEVVLFIKNIPLSTKAKSIKIQYNEEKNTVFIQCLDKILYNNKELSYNIVKTKEEDCGLEWEIKTFPFCDTNGIASQMKLLTIYLKKKEFSANVITWWGNVFKGDPSIDVAAIKERKTDAKTMRNIWQSAHESFKEKVKQFQPQTIEIDPDEEDNDEKEEHQDRHDNGKDKEREDEEMTDIN</sequence>
<name>X6NBK4_RETFI</name>
<feature type="region of interest" description="Disordered" evidence="1">
    <location>
        <begin position="16"/>
        <end position="62"/>
    </location>
</feature>
<feature type="domain" description="CS" evidence="2">
    <location>
        <begin position="125"/>
        <end position="238"/>
    </location>
</feature>
<feature type="compositionally biased region" description="Polar residues" evidence="1">
    <location>
        <begin position="71"/>
        <end position="85"/>
    </location>
</feature>
<proteinExistence type="predicted"/>
<dbReference type="Proteomes" id="UP000023152">
    <property type="component" value="Unassembled WGS sequence"/>
</dbReference>
<feature type="region of interest" description="Disordered" evidence="1">
    <location>
        <begin position="71"/>
        <end position="90"/>
    </location>
</feature>
<gene>
    <name evidence="3" type="ORF">RFI_13904</name>
</gene>
<evidence type="ECO:0000259" key="2">
    <source>
        <dbReference type="PROSITE" id="PS51203"/>
    </source>
</evidence>
<dbReference type="InterPro" id="IPR007052">
    <property type="entry name" value="CS_dom"/>
</dbReference>
<feature type="compositionally biased region" description="Polar residues" evidence="1">
    <location>
        <begin position="37"/>
        <end position="62"/>
    </location>
</feature>
<dbReference type="SUPFAM" id="SSF49764">
    <property type="entry name" value="HSP20-like chaperones"/>
    <property type="match status" value="1"/>
</dbReference>
<evidence type="ECO:0000313" key="4">
    <source>
        <dbReference type="Proteomes" id="UP000023152"/>
    </source>
</evidence>
<dbReference type="EMBL" id="ASPP01010070">
    <property type="protein sequence ID" value="ETO23278.1"/>
    <property type="molecule type" value="Genomic_DNA"/>
</dbReference>